<evidence type="ECO:0000313" key="3">
    <source>
        <dbReference type="EMBL" id="PIA65297.1"/>
    </source>
</evidence>
<reference evidence="3 4" key="1">
    <citation type="submission" date="2017-09" db="EMBL/GenBank/DDBJ databases">
        <title>WGS assembly of Aquilegia coerulea Goldsmith.</title>
        <authorList>
            <person name="Hodges S."/>
            <person name="Kramer E."/>
            <person name="Nordborg M."/>
            <person name="Tomkins J."/>
            <person name="Borevitz J."/>
            <person name="Derieg N."/>
            <person name="Yan J."/>
            <person name="Mihaltcheva S."/>
            <person name="Hayes R.D."/>
            <person name="Rokhsar D."/>
        </authorList>
    </citation>
    <scope>NUCLEOTIDE SEQUENCE [LARGE SCALE GENOMIC DNA]</scope>
    <source>
        <strain evidence="4">cv. Goldsmith</strain>
    </source>
</reference>
<keyword evidence="4" id="KW-1185">Reference proteome</keyword>
<evidence type="ECO:0000256" key="1">
    <source>
        <dbReference type="SAM" id="MobiDB-lite"/>
    </source>
</evidence>
<keyword evidence="2" id="KW-0732">Signal</keyword>
<protein>
    <recommendedName>
        <fullName evidence="5">EGF-like domain-containing protein</fullName>
    </recommendedName>
</protein>
<evidence type="ECO:0000313" key="4">
    <source>
        <dbReference type="Proteomes" id="UP000230069"/>
    </source>
</evidence>
<dbReference type="OrthoDB" id="1933729at2759"/>
<dbReference type="AlphaFoldDB" id="A0A2G5FBH9"/>
<dbReference type="PANTHER" id="PTHR33881:SF17">
    <property type="entry name" value="EGF-LIKE DOMAIN-CONTAINING PROTEIN"/>
    <property type="match status" value="1"/>
</dbReference>
<name>A0A2G5FBH9_AQUCA</name>
<dbReference type="EMBL" id="KZ305018">
    <property type="protein sequence ID" value="PIA65297.1"/>
    <property type="molecule type" value="Genomic_DNA"/>
</dbReference>
<feature type="compositionally biased region" description="Pro residues" evidence="1">
    <location>
        <begin position="176"/>
        <end position="193"/>
    </location>
</feature>
<dbReference type="PANTHER" id="PTHR33881">
    <property type="entry name" value="NEUROGENIC LOCUS NOTCH-LIKE PROTEIN"/>
    <property type="match status" value="1"/>
</dbReference>
<feature type="region of interest" description="Disordered" evidence="1">
    <location>
        <begin position="173"/>
        <end position="208"/>
    </location>
</feature>
<dbReference type="STRING" id="218851.A0A2G5FBH9"/>
<accession>A0A2G5FBH9</accession>
<gene>
    <name evidence="3" type="ORF">AQUCO_00100639v1</name>
</gene>
<organism evidence="3 4">
    <name type="scientific">Aquilegia coerulea</name>
    <name type="common">Rocky mountain columbine</name>
    <dbReference type="NCBI Taxonomy" id="218851"/>
    <lineage>
        <taxon>Eukaryota</taxon>
        <taxon>Viridiplantae</taxon>
        <taxon>Streptophyta</taxon>
        <taxon>Embryophyta</taxon>
        <taxon>Tracheophyta</taxon>
        <taxon>Spermatophyta</taxon>
        <taxon>Magnoliopsida</taxon>
        <taxon>Ranunculales</taxon>
        <taxon>Ranunculaceae</taxon>
        <taxon>Thalictroideae</taxon>
        <taxon>Aquilegia</taxon>
    </lineage>
</organism>
<dbReference type="InParanoid" id="A0A2G5FBH9"/>
<dbReference type="Proteomes" id="UP000230069">
    <property type="component" value="Unassembled WGS sequence"/>
</dbReference>
<sequence length="229" mass="23680">MGSLKMNLTLCSSCIIFFFFMFIATGLSTNSQPMIDDPIIGALCALVNCGEGKCVPSSGGTSLLPFDCECNSGWKKVQIGPLTYPACIIPNCTIDFGCGSSTPPSPPAPLLPLPSFNLSDPCGFTWCGEGTCVVDGSDHICQCNQGADNLSGLKGFPCFEECSLGADCNGVGLGVQPPPPPSTGTSSPSPPSSSVPNPTGHGSRQVPNSSWMQQSLSMLLLAAIFISML</sequence>
<feature type="chain" id="PRO_5013787820" description="EGF-like domain-containing protein" evidence="2">
    <location>
        <begin position="29"/>
        <end position="229"/>
    </location>
</feature>
<evidence type="ECO:0008006" key="5">
    <source>
        <dbReference type="Google" id="ProtNLM"/>
    </source>
</evidence>
<feature type="signal peptide" evidence="2">
    <location>
        <begin position="1"/>
        <end position="28"/>
    </location>
</feature>
<proteinExistence type="predicted"/>
<evidence type="ECO:0000256" key="2">
    <source>
        <dbReference type="SAM" id="SignalP"/>
    </source>
</evidence>